<evidence type="ECO:0000313" key="2">
    <source>
        <dbReference type="Proteomes" id="UP001596439"/>
    </source>
</evidence>
<dbReference type="Proteomes" id="UP001596439">
    <property type="component" value="Unassembled WGS sequence"/>
</dbReference>
<sequence>MNQVIFDEVASFSEWGMICTSLFVDDPEPKESYVDIPFGDGSIDLTEAVTGEVSYKNRTLEATFAFKGPRNEWEPLKRKIRMYLHGKRRKIEATEIPEHYLVGRCRTSFEQDGSILRMAVSATCEPYLYKKWQTVYNVTIDETGTKTITCANSRQRVIPIINTTDTTNVQFGPVSFLIGSGVHRLTNLILNEGDNVIVLTAAEGTSIKIEYREGAL</sequence>
<evidence type="ECO:0000313" key="1">
    <source>
        <dbReference type="EMBL" id="MFC7389266.1"/>
    </source>
</evidence>
<gene>
    <name evidence="1" type="ORF">ACFQO8_03855</name>
</gene>
<reference evidence="2" key="1">
    <citation type="journal article" date="2019" name="Int. J. Syst. Evol. Microbiol.">
        <title>The Global Catalogue of Microorganisms (GCM) 10K type strain sequencing project: providing services to taxonomists for standard genome sequencing and annotation.</title>
        <authorList>
            <consortium name="The Broad Institute Genomics Platform"/>
            <consortium name="The Broad Institute Genome Sequencing Center for Infectious Disease"/>
            <person name="Wu L."/>
            <person name="Ma J."/>
        </authorList>
    </citation>
    <scope>NUCLEOTIDE SEQUENCE [LARGE SCALE GENOMIC DNA]</scope>
    <source>
        <strain evidence="2">CCUG 55590</strain>
    </source>
</reference>
<keyword evidence="2" id="KW-1185">Reference proteome</keyword>
<name>A0ABW2PQ06_9BACL</name>
<organism evidence="1 2">
    <name type="scientific">Exiguobacterium aestuarii</name>
    <dbReference type="NCBI Taxonomy" id="273527"/>
    <lineage>
        <taxon>Bacteria</taxon>
        <taxon>Bacillati</taxon>
        <taxon>Bacillota</taxon>
        <taxon>Bacilli</taxon>
        <taxon>Bacillales</taxon>
        <taxon>Bacillales Family XII. Incertae Sedis</taxon>
        <taxon>Exiguobacterium</taxon>
    </lineage>
</organism>
<accession>A0ABW2PQ06</accession>
<evidence type="ECO:0008006" key="3">
    <source>
        <dbReference type="Google" id="ProtNLM"/>
    </source>
</evidence>
<protein>
    <recommendedName>
        <fullName evidence="3">Phage tail protein</fullName>
    </recommendedName>
</protein>
<comment type="caution">
    <text evidence="1">The sequence shown here is derived from an EMBL/GenBank/DDBJ whole genome shotgun (WGS) entry which is preliminary data.</text>
</comment>
<proteinExistence type="predicted"/>
<dbReference type="EMBL" id="JBHTCE010000001">
    <property type="protein sequence ID" value="MFC7389266.1"/>
    <property type="molecule type" value="Genomic_DNA"/>
</dbReference>
<dbReference type="RefSeq" id="WP_214787105.1">
    <property type="nucleotide sequence ID" value="NZ_JANIEL010000112.1"/>
</dbReference>
<dbReference type="Gene3D" id="2.40.30.200">
    <property type="match status" value="1"/>
</dbReference>